<dbReference type="EMBL" id="JAUSUC010000012">
    <property type="protein sequence ID" value="MDQ0214893.1"/>
    <property type="molecule type" value="Genomic_DNA"/>
</dbReference>
<evidence type="ECO:0000256" key="4">
    <source>
        <dbReference type="SAM" id="SignalP"/>
    </source>
</evidence>
<dbReference type="SUPFAM" id="SSF51261">
    <property type="entry name" value="Duplicated hybrid motif"/>
    <property type="match status" value="1"/>
</dbReference>
<proteinExistence type="predicted"/>
<dbReference type="AlphaFoldDB" id="A0AAJ1WIY3"/>
<evidence type="ECO:0000256" key="3">
    <source>
        <dbReference type="SAM" id="MobiDB-lite"/>
    </source>
</evidence>
<feature type="coiled-coil region" evidence="2">
    <location>
        <begin position="25"/>
        <end position="133"/>
    </location>
</feature>
<accession>A0AAJ1WIY3</accession>
<dbReference type="Pfam" id="PF24568">
    <property type="entry name" value="CC_PcsB"/>
    <property type="match status" value="1"/>
</dbReference>
<feature type="domain" description="Peptidoglycan hydrolase PcsB coiled-coil" evidence="6">
    <location>
        <begin position="109"/>
        <end position="182"/>
    </location>
</feature>
<evidence type="ECO:0000256" key="2">
    <source>
        <dbReference type="SAM" id="Coils"/>
    </source>
</evidence>
<feature type="signal peptide" evidence="4">
    <location>
        <begin position="1"/>
        <end position="22"/>
    </location>
</feature>
<dbReference type="InterPro" id="IPR016047">
    <property type="entry name" value="M23ase_b-sheet_dom"/>
</dbReference>
<feature type="domain" description="M23ase beta-sheet core" evidence="5">
    <location>
        <begin position="311"/>
        <end position="413"/>
    </location>
</feature>
<organism evidence="7 8">
    <name type="scientific">Oikeobacillus pervagus</name>
    <dbReference type="NCBI Taxonomy" id="1325931"/>
    <lineage>
        <taxon>Bacteria</taxon>
        <taxon>Bacillati</taxon>
        <taxon>Bacillota</taxon>
        <taxon>Bacilli</taxon>
        <taxon>Bacillales</taxon>
        <taxon>Bacillaceae</taxon>
        <taxon>Oikeobacillus</taxon>
    </lineage>
</organism>
<evidence type="ECO:0000313" key="7">
    <source>
        <dbReference type="EMBL" id="MDQ0214893.1"/>
    </source>
</evidence>
<dbReference type="Gene3D" id="2.70.70.10">
    <property type="entry name" value="Glucose Permease (Domain IIA)"/>
    <property type="match status" value="1"/>
</dbReference>
<name>A0AAJ1WIY3_9BACI</name>
<dbReference type="Proteomes" id="UP001237207">
    <property type="component" value="Unassembled WGS sequence"/>
</dbReference>
<evidence type="ECO:0000259" key="6">
    <source>
        <dbReference type="Pfam" id="PF24568"/>
    </source>
</evidence>
<dbReference type="InterPro" id="IPR011055">
    <property type="entry name" value="Dup_hybrid_motif"/>
</dbReference>
<keyword evidence="7" id="KW-0378">Hydrolase</keyword>
<dbReference type="Gene3D" id="6.10.250.3150">
    <property type="match status" value="1"/>
</dbReference>
<dbReference type="GO" id="GO:0004222">
    <property type="term" value="F:metalloendopeptidase activity"/>
    <property type="evidence" value="ECO:0007669"/>
    <property type="project" value="TreeGrafter"/>
</dbReference>
<reference evidence="7" key="1">
    <citation type="submission" date="2023-07" db="EMBL/GenBank/DDBJ databases">
        <title>Genomic Encyclopedia of Type Strains, Phase IV (KMG-IV): sequencing the most valuable type-strain genomes for metagenomic binning, comparative biology and taxonomic classification.</title>
        <authorList>
            <person name="Goeker M."/>
        </authorList>
    </citation>
    <scope>NUCLEOTIDE SEQUENCE</scope>
    <source>
        <strain evidence="7">DSM 23947</strain>
    </source>
</reference>
<dbReference type="PANTHER" id="PTHR21666:SF270">
    <property type="entry name" value="MUREIN HYDROLASE ACTIVATOR ENVC"/>
    <property type="match status" value="1"/>
</dbReference>
<dbReference type="InterPro" id="IPR050570">
    <property type="entry name" value="Cell_wall_metabolism_enzyme"/>
</dbReference>
<dbReference type="PANTHER" id="PTHR21666">
    <property type="entry name" value="PEPTIDASE-RELATED"/>
    <property type="match status" value="1"/>
</dbReference>
<protein>
    <submittedName>
        <fullName evidence="7">Peptidoglycan hydrolase CwlO-like protein</fullName>
    </submittedName>
</protein>
<evidence type="ECO:0000313" key="8">
    <source>
        <dbReference type="Proteomes" id="UP001237207"/>
    </source>
</evidence>
<keyword evidence="2" id="KW-0175">Coiled coil</keyword>
<gene>
    <name evidence="7" type="ORF">J2S13_001292</name>
</gene>
<dbReference type="InterPro" id="IPR057309">
    <property type="entry name" value="PcsB_CC"/>
</dbReference>
<dbReference type="Pfam" id="PF01551">
    <property type="entry name" value="Peptidase_M23"/>
    <property type="match status" value="1"/>
</dbReference>
<dbReference type="CDD" id="cd12797">
    <property type="entry name" value="M23_peptidase"/>
    <property type="match status" value="1"/>
</dbReference>
<feature type="region of interest" description="Disordered" evidence="3">
    <location>
        <begin position="256"/>
        <end position="294"/>
    </location>
</feature>
<evidence type="ECO:0000256" key="1">
    <source>
        <dbReference type="ARBA" id="ARBA00022729"/>
    </source>
</evidence>
<feature type="compositionally biased region" description="Low complexity" evidence="3">
    <location>
        <begin position="268"/>
        <end position="281"/>
    </location>
</feature>
<sequence>MKRKVMLSVALAASLGFGGTLGLPSEAFASKLSDLENQQSQIENKRSNIHNDIKEKNNKINQIQKEQDQITAEMEKIDSAVSDAESNIREKEQQISETKVEIEKLKGEIEQLKKRIAERKEVLRDRARSIQKNGGSASYLDVVLGADSFSDFIGRATAVTTLVNADKTIMEEQKRDQEKLEENQEKVENELHNLEKMLQELEMLKADLHKKKAEKDAIMKKLEKEEKSIEKDKLSLEEEENLLKSQEMAIKQAIQAEKNQAKPSYTAPGSSSRPSTPSQFSHDVPAVSSGTFTRPAAGRVSSGFGARDLGDHKGIDIANGVSVPIVAAADGVVIRSYYSSSYGNAIFISHSINGKVFTTVYAHMSQRVVQGGHVSKGQVIGYMGNTGQSYGQHLHFEIHEGPWNMAKSNAVNPTKYINF</sequence>
<feature type="chain" id="PRO_5042486460" evidence="4">
    <location>
        <begin position="23"/>
        <end position="419"/>
    </location>
</feature>
<keyword evidence="1 4" id="KW-0732">Signal</keyword>
<evidence type="ECO:0000259" key="5">
    <source>
        <dbReference type="Pfam" id="PF01551"/>
    </source>
</evidence>
<comment type="caution">
    <text evidence="7">The sequence shown here is derived from an EMBL/GenBank/DDBJ whole genome shotgun (WGS) entry which is preliminary data.</text>
</comment>
<keyword evidence="8" id="KW-1185">Reference proteome</keyword>
<dbReference type="RefSeq" id="WP_307256890.1">
    <property type="nucleotide sequence ID" value="NZ_JAUSUC010000012.1"/>
</dbReference>
<feature type="coiled-coil region" evidence="2">
    <location>
        <begin position="163"/>
        <end position="256"/>
    </location>
</feature>